<organism evidence="1 2">
    <name type="scientific">Roseovarius mucosus</name>
    <dbReference type="NCBI Taxonomy" id="215743"/>
    <lineage>
        <taxon>Bacteria</taxon>
        <taxon>Pseudomonadati</taxon>
        <taxon>Pseudomonadota</taxon>
        <taxon>Alphaproteobacteria</taxon>
        <taxon>Rhodobacterales</taxon>
        <taxon>Roseobacteraceae</taxon>
        <taxon>Roseovarius</taxon>
    </lineage>
</organism>
<dbReference type="RefSeq" id="WP_081507110.1">
    <property type="nucleotide sequence ID" value="NZ_CP020474.1"/>
</dbReference>
<evidence type="ECO:0000313" key="2">
    <source>
        <dbReference type="Proteomes" id="UP000192273"/>
    </source>
</evidence>
<dbReference type="AlphaFoldDB" id="A0A1V0RNY1"/>
<reference evidence="1 2" key="1">
    <citation type="submission" date="2017-03" db="EMBL/GenBank/DDBJ databases">
        <title>Genome Sequence of Roseovarius mucosus strain SMR3 Isolated from a culture of the Diatom Skeletonema marinoi.</title>
        <authorList>
            <person name="Topel M."/>
            <person name="Pinder M."/>
            <person name="Johansson O.N."/>
            <person name="Kourtchenko O."/>
            <person name="Godhe A."/>
            <person name="Clarke A.K."/>
        </authorList>
    </citation>
    <scope>NUCLEOTIDE SEQUENCE [LARGE SCALE GENOMIC DNA]</scope>
    <source>
        <strain evidence="1 2">SMR3</strain>
    </source>
</reference>
<dbReference type="KEGG" id="rmm:ROSMUCSMR3_01815"/>
<dbReference type="EMBL" id="CP020474">
    <property type="protein sequence ID" value="ARE83292.1"/>
    <property type="molecule type" value="Genomic_DNA"/>
</dbReference>
<dbReference type="Proteomes" id="UP000192273">
    <property type="component" value="Chromosome"/>
</dbReference>
<keyword evidence="2" id="KW-1185">Reference proteome</keyword>
<accession>A0A1V0RNY1</accession>
<name>A0A1V0RNY1_9RHOB</name>
<protein>
    <submittedName>
        <fullName evidence="1">Ribonuclease III</fullName>
    </submittedName>
</protein>
<dbReference type="InterPro" id="IPR021251">
    <property type="entry name" value="DUF2793"/>
</dbReference>
<gene>
    <name evidence="1" type="ORF">ROSMUCSMR3_01815</name>
</gene>
<dbReference type="Pfam" id="PF10983">
    <property type="entry name" value="DUF2793"/>
    <property type="match status" value="1"/>
</dbReference>
<proteinExistence type="predicted"/>
<sequence length="354" mass="36773">MSDVSARLDLPFIAPSQAQKHVTYNEAVQRLDLLVQMALDGFDATEPPAAPETGARYALGQGAMGAWAGQDGQIAVFLGEAWGFVAPQEGWIATARGTGDLRLYRDGTWRSIPERLERLGIATDADALNRLSVAAEATLLTHAGAGHQLKINKAEAGATASLLFQTGFAGRAEMGIAGQDDFSIKVTADGVNWTEALRVNAQTGRLSGAAVQTSANDATPGRVLTVGAQGAALGADVYRKANILGTVSMSGTLPTGAVIERGSNANGRYIRFADGTQICTGTLTSDGAAETVWTYPAVFAGVDGLAITPTIGAPRFGNPTTIGVSNASLTFNTWTVGGIRSSVSTRLFALGRWS</sequence>
<dbReference type="OrthoDB" id="564699at2"/>
<evidence type="ECO:0000313" key="1">
    <source>
        <dbReference type="EMBL" id="ARE83292.1"/>
    </source>
</evidence>